<evidence type="ECO:0000313" key="7">
    <source>
        <dbReference type="Proteomes" id="UP000637788"/>
    </source>
</evidence>
<name>A0A917VBP6_9ACTN</name>
<keyword evidence="2 4" id="KW-0560">Oxidoreductase</keyword>
<reference evidence="6" key="2">
    <citation type="submission" date="2020-09" db="EMBL/GenBank/DDBJ databases">
        <authorList>
            <person name="Sun Q."/>
            <person name="Ohkuma M."/>
        </authorList>
    </citation>
    <scope>NUCLEOTIDE SEQUENCE</scope>
    <source>
        <strain evidence="6">JCM 3035</strain>
    </source>
</reference>
<comment type="similarity">
    <text evidence="1 4">Belongs to the aldehyde dehydrogenase family.</text>
</comment>
<dbReference type="InterPro" id="IPR016162">
    <property type="entry name" value="Ald_DH_N"/>
</dbReference>
<evidence type="ECO:0000313" key="6">
    <source>
        <dbReference type="EMBL" id="GGK60261.1"/>
    </source>
</evidence>
<dbReference type="SUPFAM" id="SSF53720">
    <property type="entry name" value="ALDH-like"/>
    <property type="match status" value="1"/>
</dbReference>
<organism evidence="6 7">
    <name type="scientific">Streptomyces flaveus</name>
    <dbReference type="NCBI Taxonomy" id="66370"/>
    <lineage>
        <taxon>Bacteria</taxon>
        <taxon>Bacillati</taxon>
        <taxon>Actinomycetota</taxon>
        <taxon>Actinomycetes</taxon>
        <taxon>Kitasatosporales</taxon>
        <taxon>Streptomycetaceae</taxon>
        <taxon>Streptomyces</taxon>
        <taxon>Streptomyces aurantiacus group</taxon>
    </lineage>
</organism>
<dbReference type="InterPro" id="IPR015590">
    <property type="entry name" value="Aldehyde_DH_dom"/>
</dbReference>
<dbReference type="Pfam" id="PF00171">
    <property type="entry name" value="Aldedh"/>
    <property type="match status" value="1"/>
</dbReference>
<protein>
    <submittedName>
        <fullName evidence="6">Aldehyde dehydrogenase</fullName>
    </submittedName>
</protein>
<dbReference type="Gene3D" id="3.40.309.10">
    <property type="entry name" value="Aldehyde Dehydrogenase, Chain A, domain 2"/>
    <property type="match status" value="1"/>
</dbReference>
<dbReference type="GO" id="GO:0016620">
    <property type="term" value="F:oxidoreductase activity, acting on the aldehyde or oxo group of donors, NAD or NADP as acceptor"/>
    <property type="evidence" value="ECO:0007669"/>
    <property type="project" value="InterPro"/>
</dbReference>
<dbReference type="InterPro" id="IPR029510">
    <property type="entry name" value="Ald_DH_CS_GLU"/>
</dbReference>
<proteinExistence type="inferred from homology"/>
<dbReference type="Gene3D" id="3.40.605.10">
    <property type="entry name" value="Aldehyde Dehydrogenase, Chain A, domain 1"/>
    <property type="match status" value="1"/>
</dbReference>
<comment type="caution">
    <text evidence="6">The sequence shown here is derived from an EMBL/GenBank/DDBJ whole genome shotgun (WGS) entry which is preliminary data.</text>
</comment>
<feature type="active site" evidence="3">
    <location>
        <position position="249"/>
    </location>
</feature>
<dbReference type="PROSITE" id="PS00687">
    <property type="entry name" value="ALDEHYDE_DEHYDR_GLU"/>
    <property type="match status" value="1"/>
</dbReference>
<evidence type="ECO:0000259" key="5">
    <source>
        <dbReference type="Pfam" id="PF00171"/>
    </source>
</evidence>
<accession>A0A917VBP6</accession>
<dbReference type="EMBL" id="BMPQ01000004">
    <property type="protein sequence ID" value="GGK60261.1"/>
    <property type="molecule type" value="Genomic_DNA"/>
</dbReference>
<dbReference type="AlphaFoldDB" id="A0A917VBP6"/>
<dbReference type="InterPro" id="IPR016163">
    <property type="entry name" value="Ald_DH_C"/>
</dbReference>
<gene>
    <name evidence="6" type="ORF">GCM10010094_20760</name>
</gene>
<dbReference type="Proteomes" id="UP000637788">
    <property type="component" value="Unassembled WGS sequence"/>
</dbReference>
<feature type="domain" description="Aldehyde dehydrogenase" evidence="5">
    <location>
        <begin position="27"/>
        <end position="475"/>
    </location>
</feature>
<dbReference type="FunFam" id="3.40.605.10:FF:000007">
    <property type="entry name" value="NAD/NADP-dependent betaine aldehyde dehydrogenase"/>
    <property type="match status" value="1"/>
</dbReference>
<evidence type="ECO:0000256" key="3">
    <source>
        <dbReference type="PROSITE-ProRule" id="PRU10007"/>
    </source>
</evidence>
<dbReference type="InterPro" id="IPR016161">
    <property type="entry name" value="Ald_DH/histidinol_DH"/>
</dbReference>
<reference evidence="6" key="1">
    <citation type="journal article" date="2014" name="Int. J. Syst. Evol. Microbiol.">
        <title>Complete genome sequence of Corynebacterium casei LMG S-19264T (=DSM 44701T), isolated from a smear-ripened cheese.</title>
        <authorList>
            <consortium name="US DOE Joint Genome Institute (JGI-PGF)"/>
            <person name="Walter F."/>
            <person name="Albersmeier A."/>
            <person name="Kalinowski J."/>
            <person name="Ruckert C."/>
        </authorList>
    </citation>
    <scope>NUCLEOTIDE SEQUENCE</scope>
    <source>
        <strain evidence="6">JCM 3035</strain>
    </source>
</reference>
<evidence type="ECO:0000256" key="1">
    <source>
        <dbReference type="ARBA" id="ARBA00009986"/>
    </source>
</evidence>
<sequence length="482" mass="51956">MTSQTTVPQIGHLIGGQISATHLRNAYDPGRLDEVVAQVAVGTAQDVDRAVRAAHAAFPGWRDTPVAERVQKLLAAAELVAGSACELAPLLVREHGGVLGEAQTDFALGAGSLQYTVSLAEEFLRPVQFDDEQSFISVEKVPRGVVAAIVPWNMPVVLTMMKLAPALATGNTLVLKPSPFTPAALTLVLHRIADTLPPGVLNVVHGEGDVGAALCGHPLVRKVVFTGGTTTGRKVVEATASTIKNVTLELGGNDPAIVLDDADTDAVLDRMLKGVYTRSGQICFAVKRIYVPRGRYRRFADALCDRVNEYAVGHGLDPQASFGPLNNEAQFKKVLSLLDRTRSSSATLVELGRKLDPSSWDNGYYLLPHVVRDVEHSAPVSCEEQFGPVVPLIAYDDEEQVVSWANDSEYGLCSSVWTTDPDRGLAMARRIEAGSTFINTHSFESLDLRMPFGGIKQSGIGREWSTTGLSAYVEEHAIRRLK</sequence>
<dbReference type="PANTHER" id="PTHR11699">
    <property type="entry name" value="ALDEHYDE DEHYDROGENASE-RELATED"/>
    <property type="match status" value="1"/>
</dbReference>
<evidence type="ECO:0000256" key="4">
    <source>
        <dbReference type="RuleBase" id="RU003345"/>
    </source>
</evidence>
<evidence type="ECO:0000256" key="2">
    <source>
        <dbReference type="ARBA" id="ARBA00023002"/>
    </source>
</evidence>
<dbReference type="RefSeq" id="WP_189321575.1">
    <property type="nucleotide sequence ID" value="NZ_BMPQ01000004.1"/>
</dbReference>
<keyword evidence="7" id="KW-1185">Reference proteome</keyword>